<dbReference type="EMBL" id="JANIBK010000064">
    <property type="protein sequence ID" value="MCQ8129265.1"/>
    <property type="molecule type" value="Genomic_DNA"/>
</dbReference>
<accession>A0ABT1U616</accession>
<reference evidence="1 2" key="1">
    <citation type="submission" date="2022-07" db="EMBL/GenBank/DDBJ databases">
        <title>Methylomonas rivi sp. nov., Methylomonas rosea sp. nov., Methylomonas aureus sp. nov. and Methylomonas subterranea sp. nov., four novel methanotrophs isolated from a freshwater creek and the deep terrestrial subsurface.</title>
        <authorList>
            <person name="Abin C."/>
            <person name="Sankaranarayanan K."/>
            <person name="Garner C."/>
            <person name="Sindelar R."/>
            <person name="Kotary K."/>
            <person name="Garner R."/>
            <person name="Barclay S."/>
            <person name="Lawson P."/>
            <person name="Krumholz L."/>
        </authorList>
    </citation>
    <scope>NUCLEOTIDE SEQUENCE [LARGE SCALE GENOMIC DNA]</scope>
    <source>
        <strain evidence="1 2">WSC-6</strain>
    </source>
</reference>
<gene>
    <name evidence="1" type="ORF">NP596_12455</name>
</gene>
<dbReference type="Gene3D" id="3.20.160.10">
    <property type="entry name" value="vpa0580 domain like"/>
    <property type="match status" value="1"/>
</dbReference>
<evidence type="ECO:0000313" key="2">
    <source>
        <dbReference type="Proteomes" id="UP001524586"/>
    </source>
</evidence>
<evidence type="ECO:0000313" key="1">
    <source>
        <dbReference type="EMBL" id="MCQ8129265.1"/>
    </source>
</evidence>
<comment type="caution">
    <text evidence="1">The sequence shown here is derived from an EMBL/GenBank/DDBJ whole genome shotgun (WGS) entry which is preliminary data.</text>
</comment>
<organism evidence="1 2">
    <name type="scientific">Methylomonas rivi</name>
    <dbReference type="NCBI Taxonomy" id="2952226"/>
    <lineage>
        <taxon>Bacteria</taxon>
        <taxon>Pseudomonadati</taxon>
        <taxon>Pseudomonadota</taxon>
        <taxon>Gammaproteobacteria</taxon>
        <taxon>Methylococcales</taxon>
        <taxon>Methylococcaceae</taxon>
        <taxon>Methylomonas</taxon>
    </lineage>
</organism>
<proteinExistence type="predicted"/>
<name>A0ABT1U616_9GAMM</name>
<dbReference type="InterPro" id="IPR038604">
    <property type="entry name" value="HopJ_sf"/>
</dbReference>
<dbReference type="InterPro" id="IPR014984">
    <property type="entry name" value="HopJ"/>
</dbReference>
<dbReference type="Proteomes" id="UP001524586">
    <property type="component" value="Unassembled WGS sequence"/>
</dbReference>
<keyword evidence="2" id="KW-1185">Reference proteome</keyword>
<protein>
    <submittedName>
        <fullName evidence="1">HopJ type III effector protein</fullName>
    </submittedName>
</protein>
<dbReference type="Pfam" id="PF08888">
    <property type="entry name" value="HopJ"/>
    <property type="match status" value="1"/>
</dbReference>
<dbReference type="RefSeq" id="WP_256615688.1">
    <property type="nucleotide sequence ID" value="NZ_JANIBK010000064.1"/>
</dbReference>
<sequence>MKLKDFIGRVISGQAVDFKETMAVIAEHYNYRPCQFSNGIRQPLVNAAGQNEGSCKIFAFAELNGLDQAQTLALFGDYYRKDVLENPDGTDHQNIRNFLRDGWAGIAFTAEALTLKHAD</sequence>